<dbReference type="SUPFAM" id="SSF52047">
    <property type="entry name" value="RNI-like"/>
    <property type="match status" value="1"/>
</dbReference>
<dbReference type="InterPro" id="IPR032675">
    <property type="entry name" value="LRR_dom_sf"/>
</dbReference>
<keyword evidence="4" id="KW-1185">Reference proteome</keyword>
<name>A0A835VUT7_CHLIN</name>
<feature type="compositionally biased region" description="Pro residues" evidence="2">
    <location>
        <begin position="1059"/>
        <end position="1068"/>
    </location>
</feature>
<organism evidence="3 4">
    <name type="scientific">Chlamydomonas incerta</name>
    <dbReference type="NCBI Taxonomy" id="51695"/>
    <lineage>
        <taxon>Eukaryota</taxon>
        <taxon>Viridiplantae</taxon>
        <taxon>Chlorophyta</taxon>
        <taxon>core chlorophytes</taxon>
        <taxon>Chlorophyceae</taxon>
        <taxon>CS clade</taxon>
        <taxon>Chlamydomonadales</taxon>
        <taxon>Chlamydomonadaceae</taxon>
        <taxon>Chlamydomonas</taxon>
    </lineage>
</organism>
<feature type="compositionally biased region" description="Low complexity" evidence="2">
    <location>
        <begin position="650"/>
        <end position="660"/>
    </location>
</feature>
<feature type="compositionally biased region" description="Gly residues" evidence="2">
    <location>
        <begin position="977"/>
        <end position="992"/>
    </location>
</feature>
<evidence type="ECO:0000256" key="2">
    <source>
        <dbReference type="SAM" id="MobiDB-lite"/>
    </source>
</evidence>
<feature type="compositionally biased region" description="Polar residues" evidence="2">
    <location>
        <begin position="966"/>
        <end position="975"/>
    </location>
</feature>
<comment type="subcellular location">
    <subcellularLocation>
        <location evidence="1">Cytoplasm</location>
        <location evidence="1">Cytoskeleton</location>
        <location evidence="1">Cilium axoneme</location>
    </subcellularLocation>
</comment>
<feature type="region of interest" description="Disordered" evidence="2">
    <location>
        <begin position="809"/>
        <end position="830"/>
    </location>
</feature>
<feature type="compositionally biased region" description="Gly residues" evidence="2">
    <location>
        <begin position="1131"/>
        <end position="1141"/>
    </location>
</feature>
<feature type="region of interest" description="Disordered" evidence="2">
    <location>
        <begin position="1123"/>
        <end position="1151"/>
    </location>
</feature>
<evidence type="ECO:0000313" key="4">
    <source>
        <dbReference type="Proteomes" id="UP000650467"/>
    </source>
</evidence>
<proteinExistence type="predicted"/>
<dbReference type="OrthoDB" id="552495at2759"/>
<evidence type="ECO:0000256" key="1">
    <source>
        <dbReference type="ARBA" id="ARBA00004430"/>
    </source>
</evidence>
<feature type="compositionally biased region" description="Gly residues" evidence="2">
    <location>
        <begin position="261"/>
        <end position="279"/>
    </location>
</feature>
<feature type="compositionally biased region" description="Gly residues" evidence="2">
    <location>
        <begin position="626"/>
        <end position="639"/>
    </location>
</feature>
<protein>
    <submittedName>
        <fullName evidence="3">Uncharacterized protein</fullName>
    </submittedName>
</protein>
<feature type="compositionally biased region" description="Low complexity" evidence="2">
    <location>
        <begin position="245"/>
        <end position="260"/>
    </location>
</feature>
<comment type="caution">
    <text evidence="3">The sequence shown here is derived from an EMBL/GenBank/DDBJ whole genome shotgun (WGS) entry which is preliminary data.</text>
</comment>
<feature type="compositionally biased region" description="Gly residues" evidence="2">
    <location>
        <begin position="607"/>
        <end position="618"/>
    </location>
</feature>
<dbReference type="EMBL" id="JAEHOC010000051">
    <property type="protein sequence ID" value="KAG2425966.1"/>
    <property type="molecule type" value="Genomic_DNA"/>
</dbReference>
<feature type="compositionally biased region" description="Low complexity" evidence="2">
    <location>
        <begin position="1069"/>
        <end position="1097"/>
    </location>
</feature>
<feature type="region of interest" description="Disordered" evidence="2">
    <location>
        <begin position="961"/>
        <end position="992"/>
    </location>
</feature>
<feature type="region of interest" description="Disordered" evidence="2">
    <location>
        <begin position="1059"/>
        <end position="1097"/>
    </location>
</feature>
<gene>
    <name evidence="3" type="ORF">HXX76_013337</name>
</gene>
<dbReference type="Proteomes" id="UP000650467">
    <property type="component" value="Unassembled WGS sequence"/>
</dbReference>
<feature type="compositionally biased region" description="Low complexity" evidence="2">
    <location>
        <begin position="1142"/>
        <end position="1151"/>
    </location>
</feature>
<reference evidence="3" key="1">
    <citation type="journal article" date="2020" name="bioRxiv">
        <title>Comparative genomics of Chlamydomonas.</title>
        <authorList>
            <person name="Craig R.J."/>
            <person name="Hasan A.R."/>
            <person name="Ness R.W."/>
            <person name="Keightley P.D."/>
        </authorList>
    </citation>
    <scope>NUCLEOTIDE SEQUENCE</scope>
    <source>
        <strain evidence="3">SAG 7.73</strain>
    </source>
</reference>
<feature type="region of interest" description="Disordered" evidence="2">
    <location>
        <begin position="600"/>
        <end position="660"/>
    </location>
</feature>
<dbReference type="Gene3D" id="3.80.10.10">
    <property type="entry name" value="Ribonuclease Inhibitor"/>
    <property type="match status" value="1"/>
</dbReference>
<dbReference type="GO" id="GO:0005930">
    <property type="term" value="C:axoneme"/>
    <property type="evidence" value="ECO:0007669"/>
    <property type="project" value="UniProtKB-SubCell"/>
</dbReference>
<sequence>MTHVLESRPISFDTRCFGAGLPPPSLPAGLCPHSVTLRVALTHESKARAWPCEARLAAALDYLADGGRSRFQQGQLQLQLPLRCALPASTTAVLASRFHHLTRLRLVRCSLTQQLAAALGGLAALRRLCIAHASLAALPQLLAAATQLEHLHVHGYHSLVIVEDNAHLAAAWRAAAALVVAAAAAAPAPAPAPAPASAPATAAGVAAGAPGWTGGAGAAGAGGGAAAAGGGGAAAGHGARRRSSGAEALAAAEAGSAPGPAAGGEANGDAQGAGAGAGAGVGAASAAAAEAARSGRLRCLAVCAQHLYHDAVLDETELDFESEALQWQMRWVADDVDKGLECRLSTSGGGGGSGGRGGGGSDGGGWESGVACGCAADPHEDPSCPGGSDRGQGAQAHTCSGGAVNCRPGGSSNSSSSGSSSRGCGGSSIYAGGAGGSVALCAGALVGLRCDCCCSSSGGQWAEAQTSALSRRRMSAAGVGTTASPAVDEGGGLPAAAALAPAGPADAVAVAPLAAAGAAAAPVAPPPPPRTPEALAAAAATATAALRLGLQLLKSGKREVRLLPPEALAAAVAPPAAGQPPPLQWRHLQYVQLALSSGGVEAEGDDAGGGGGPEGEGPVGANEGQAVGGPGAANGGGLGAAPPPPPPQLSTPATGCDGAASAGSAMAAALGGASLAALAALPDLRGIWCDPDEYDHEELELESGAAVGGAAAADPMDADAGADAGGPGRPAAGAAAAAAAVAAPWRCSSGGGGGVHGCRLRSLALGDRRTPFLGVGDDTAAALAALRGLTKLHLAAAYTLPLSAPAPASPALPLTPQHRTPAAAPPPPPLALPPRLAPLGALAGLQRLSLHFANPLGRPAEVCAVALPSSLVSLALHGVVLRPQLPGQVRGVEAAAAAAAGSPAGVSGVSGAAAAGDGVSGGGCLPRLRELSLSSSFVAAPSRLGCSGALRVLSLRDSGLGIEPEQPQQHAQQSAGNGCGGHEGSGGVGAGDGGARQWAALLRRWHGLQTVRLVGSSATAAPGVLLPHGDAACVDVHSPLALHVLVRCLPGLRMLALSPPPPPPPSPAVEPEGGAPRAAAARGSTNGAADGSACGADADADAEPAAAAVLRLLPSWRLTALGQDWGQPQEDGGGAGGGEGAPAGQSEAEAAAAAAVDDVLTGGPGTDAQAAAAVAGSGADAAEGAASSGGGGGSGSATELAPGSPASWLLLLLRLLAQHSPHLTCLRVAAAAADRDAAEAAVRTARALLPRSLPRLDSLALTLDLAAAHVAAHPHPEACARDWAAWLRPQEVALQERMRFTCVSLTPHPNAASRAREVARARLLQQQQHLQQLQQARQLQQ</sequence>
<feature type="region of interest" description="Disordered" evidence="2">
    <location>
        <begin position="231"/>
        <end position="279"/>
    </location>
</feature>
<accession>A0A835VUT7</accession>
<evidence type="ECO:0000313" key="3">
    <source>
        <dbReference type="EMBL" id="KAG2425966.1"/>
    </source>
</evidence>